<dbReference type="RefSeq" id="WP_202870025.1">
    <property type="nucleotide sequence ID" value="NZ_SNWQ01000041.1"/>
</dbReference>
<dbReference type="EMBL" id="SNWQ01000041">
    <property type="protein sequence ID" value="TDO30029.1"/>
    <property type="molecule type" value="Genomic_DNA"/>
</dbReference>
<dbReference type="AlphaFoldDB" id="A0A4R6J3U9"/>
<proteinExistence type="predicted"/>
<organism evidence="1 2">
    <name type="scientific">Kribbella caucasensis</name>
    <dbReference type="NCBI Taxonomy" id="2512215"/>
    <lineage>
        <taxon>Bacteria</taxon>
        <taxon>Bacillati</taxon>
        <taxon>Actinomycetota</taxon>
        <taxon>Actinomycetes</taxon>
        <taxon>Propionibacteriales</taxon>
        <taxon>Kribbellaceae</taxon>
        <taxon>Kribbella</taxon>
    </lineage>
</organism>
<keyword evidence="2" id="KW-1185">Reference proteome</keyword>
<gene>
    <name evidence="1" type="ORF">EV643_1414</name>
</gene>
<reference evidence="1 2" key="1">
    <citation type="submission" date="2019-03" db="EMBL/GenBank/DDBJ databases">
        <title>Genomic Encyclopedia of Type Strains, Phase III (KMG-III): the genomes of soil and plant-associated and newly described type strains.</title>
        <authorList>
            <person name="Whitman W."/>
        </authorList>
    </citation>
    <scope>NUCLEOTIDE SEQUENCE [LARGE SCALE GENOMIC DNA]</scope>
    <source>
        <strain evidence="1 2">VKM Ac-2527</strain>
    </source>
</reference>
<evidence type="ECO:0000313" key="2">
    <source>
        <dbReference type="Proteomes" id="UP000295388"/>
    </source>
</evidence>
<dbReference type="Proteomes" id="UP000295388">
    <property type="component" value="Unassembled WGS sequence"/>
</dbReference>
<comment type="caution">
    <text evidence="1">The sequence shown here is derived from an EMBL/GenBank/DDBJ whole genome shotgun (WGS) entry which is preliminary data.</text>
</comment>
<protein>
    <submittedName>
        <fullName evidence="1">Uncharacterized protein</fullName>
    </submittedName>
</protein>
<accession>A0A4R6J3U9</accession>
<evidence type="ECO:0000313" key="1">
    <source>
        <dbReference type="EMBL" id="TDO30029.1"/>
    </source>
</evidence>
<name>A0A4R6J3U9_9ACTN</name>
<sequence length="47" mass="5157">MIVENQLETSDHGHLGQILTYAARTEPTTIVWVAASFDPSIERLSTG</sequence>